<sequence>MLLGDVLAIPLGIIGILMTVLGAIGCSYYAIGYARLAREWRRMKRTRCGARHPGCGS</sequence>
<organism evidence="2 3">
    <name type="scientific">Skermanella aerolata</name>
    <dbReference type="NCBI Taxonomy" id="393310"/>
    <lineage>
        <taxon>Bacteria</taxon>
        <taxon>Pseudomonadati</taxon>
        <taxon>Pseudomonadota</taxon>
        <taxon>Alphaproteobacteria</taxon>
        <taxon>Rhodospirillales</taxon>
        <taxon>Azospirillaceae</taxon>
        <taxon>Skermanella</taxon>
    </lineage>
</organism>
<evidence type="ECO:0000313" key="2">
    <source>
        <dbReference type="EMBL" id="GEO42002.1"/>
    </source>
</evidence>
<comment type="caution">
    <text evidence="2">The sequence shown here is derived from an EMBL/GenBank/DDBJ whole genome shotgun (WGS) entry which is preliminary data.</text>
</comment>
<keyword evidence="1" id="KW-0472">Membrane</keyword>
<dbReference type="Proteomes" id="UP000321523">
    <property type="component" value="Unassembled WGS sequence"/>
</dbReference>
<dbReference type="EMBL" id="BJYZ01000034">
    <property type="protein sequence ID" value="GEO42002.1"/>
    <property type="molecule type" value="Genomic_DNA"/>
</dbReference>
<keyword evidence="3" id="KW-1185">Reference proteome</keyword>
<gene>
    <name evidence="2" type="ORF">SAE02_61500</name>
</gene>
<feature type="transmembrane region" description="Helical" evidence="1">
    <location>
        <begin position="6"/>
        <end position="34"/>
    </location>
</feature>
<dbReference type="RefSeq" id="WP_169789432.1">
    <property type="nucleotide sequence ID" value="NZ_BJYZ01000034.1"/>
</dbReference>
<keyword evidence="1" id="KW-0812">Transmembrane</keyword>
<accession>A0A512DZX5</accession>
<reference evidence="2 3" key="1">
    <citation type="submission" date="2019-07" db="EMBL/GenBank/DDBJ databases">
        <title>Whole genome shotgun sequence of Skermanella aerolata NBRC 106429.</title>
        <authorList>
            <person name="Hosoyama A."/>
            <person name="Uohara A."/>
            <person name="Ohji S."/>
            <person name="Ichikawa N."/>
        </authorList>
    </citation>
    <scope>NUCLEOTIDE SEQUENCE [LARGE SCALE GENOMIC DNA]</scope>
    <source>
        <strain evidence="2 3">NBRC 106429</strain>
    </source>
</reference>
<keyword evidence="1" id="KW-1133">Transmembrane helix</keyword>
<dbReference type="AlphaFoldDB" id="A0A512DZX5"/>
<proteinExistence type="predicted"/>
<name>A0A512DZX5_9PROT</name>
<evidence type="ECO:0000313" key="3">
    <source>
        <dbReference type="Proteomes" id="UP000321523"/>
    </source>
</evidence>
<evidence type="ECO:0000256" key="1">
    <source>
        <dbReference type="SAM" id="Phobius"/>
    </source>
</evidence>
<protein>
    <submittedName>
        <fullName evidence="2">Uncharacterized protein</fullName>
    </submittedName>
</protein>